<accession>A0A8K0N7M0</accession>
<comment type="similarity">
    <text evidence="2 5">Belongs to the heat shock protein 70 family.</text>
</comment>
<dbReference type="FunFam" id="3.30.30.30:FF:000005">
    <property type="entry name" value="Heat shock protein ssb1"/>
    <property type="match status" value="1"/>
</dbReference>
<dbReference type="Pfam" id="PF00012">
    <property type="entry name" value="HSP70"/>
    <property type="match status" value="1"/>
</dbReference>
<dbReference type="PROSITE" id="PS00297">
    <property type="entry name" value="HSP70_1"/>
    <property type="match status" value="1"/>
</dbReference>
<evidence type="ECO:0000256" key="4">
    <source>
        <dbReference type="ARBA" id="ARBA00022840"/>
    </source>
</evidence>
<dbReference type="SUPFAM" id="SSF53067">
    <property type="entry name" value="Actin-like ATPase domain"/>
    <property type="match status" value="2"/>
</dbReference>
<name>A0A8K0N7M0_COCNU</name>
<evidence type="ECO:0000313" key="7">
    <source>
        <dbReference type="Proteomes" id="UP000797356"/>
    </source>
</evidence>
<keyword evidence="7" id="KW-1185">Reference proteome</keyword>
<dbReference type="PRINTS" id="PR00301">
    <property type="entry name" value="HEATSHOCK70"/>
</dbReference>
<dbReference type="AlphaFoldDB" id="A0A8K0N7M0"/>
<organism evidence="6 7">
    <name type="scientific">Cocos nucifera</name>
    <name type="common">Coconut palm</name>
    <dbReference type="NCBI Taxonomy" id="13894"/>
    <lineage>
        <taxon>Eukaryota</taxon>
        <taxon>Viridiplantae</taxon>
        <taxon>Streptophyta</taxon>
        <taxon>Embryophyta</taxon>
        <taxon>Tracheophyta</taxon>
        <taxon>Spermatophyta</taxon>
        <taxon>Magnoliopsida</taxon>
        <taxon>Liliopsida</taxon>
        <taxon>Arecaceae</taxon>
        <taxon>Arecoideae</taxon>
        <taxon>Cocoseae</taxon>
        <taxon>Attaleinae</taxon>
        <taxon>Cocos</taxon>
    </lineage>
</organism>
<reference evidence="6" key="2">
    <citation type="submission" date="2019-07" db="EMBL/GenBank/DDBJ databases">
        <authorList>
            <person name="Yang Y."/>
            <person name="Bocs S."/>
            <person name="Baudouin L."/>
        </authorList>
    </citation>
    <scope>NUCLEOTIDE SEQUENCE</scope>
    <source>
        <tissue evidence="6">Spear leaf of Hainan Tall coconut</tissue>
    </source>
</reference>
<dbReference type="PROSITE" id="PS01036">
    <property type="entry name" value="HSP70_3"/>
    <property type="match status" value="1"/>
</dbReference>
<evidence type="ECO:0000313" key="6">
    <source>
        <dbReference type="EMBL" id="KAG1361263.1"/>
    </source>
</evidence>
<dbReference type="GO" id="GO:0005524">
    <property type="term" value="F:ATP binding"/>
    <property type="evidence" value="ECO:0007669"/>
    <property type="project" value="UniProtKB-KW"/>
</dbReference>
<evidence type="ECO:0000256" key="5">
    <source>
        <dbReference type="RuleBase" id="RU003322"/>
    </source>
</evidence>
<sequence>MGNSPLSRDALREVSPSAYFPISRASSSFGSFSFQDEHPVPILIREFFDQFLEYIRKKYQERARGLHRADASPFWPLDFPRDAPVPGTGRRDPSEDPVFLALLQYLIETSFSVGLGYPLSRGVARLYLRSLRGDISGVEALARFTDPYDVFIAHRIRALGRKIKLLGQQFRAAGMKWKGVLDEAQEDVGSIWSAGCADDGGRSSLGSTIGIDLGTSYSCASVYNNGSSVSLLNDKGKHMTPSWVAYTDERLIGEDAENQATVNAERAIFNVKRLIGRNFEDPDVQDDMELVPYKIANTDGEPYIKVTAEGGMRSGIFSPEEIMALIIAKIKENTEHAADIMMKDAVVTVPAYFDDAQRRAVKNACDEARLNVAGIINEPTAAAIAYGRYKQGGKKDILVFRLGGGTFDVSILSIDNGAFVVLATNGDKLGGADFDKKIMRYFINLINERHGKDIGRDNQALGKLRRECERAKRVLSNQQEVQVEIESLCEGFDFSEPLTRNLFEQLNDDLFIRITWLVNKTMEDAGLNEYQIDEVVLAGGSSRIPKIRQLLEEYFRGKRPKIEAVVDGAAAEGAAITGGILSGNVCVYTEDDPYAKTMEFATIDGEVPEELVEQLDIE</sequence>
<comment type="caution">
    <text evidence="6">The sequence shown here is derived from an EMBL/GenBank/DDBJ whole genome shotgun (WGS) entry which is preliminary data.</text>
</comment>
<dbReference type="Gene3D" id="3.90.640.10">
    <property type="entry name" value="Actin, Chain A, domain 4"/>
    <property type="match status" value="1"/>
</dbReference>
<evidence type="ECO:0000256" key="1">
    <source>
        <dbReference type="ARBA" id="ARBA00004319"/>
    </source>
</evidence>
<protein>
    <submittedName>
        <fullName evidence="6">Luminal-binding protein 5-like</fullName>
    </submittedName>
</protein>
<keyword evidence="3 5" id="KW-0547">Nucleotide-binding</keyword>
<evidence type="ECO:0000256" key="3">
    <source>
        <dbReference type="ARBA" id="ARBA00022741"/>
    </source>
</evidence>
<dbReference type="FunFam" id="3.90.640.10:FF:000002">
    <property type="entry name" value="Heat shock 70 kDa"/>
    <property type="match status" value="1"/>
</dbReference>
<gene>
    <name evidence="6" type="ORF">COCNU_09G007260</name>
</gene>
<dbReference type="Gene3D" id="3.30.420.40">
    <property type="match status" value="2"/>
</dbReference>
<dbReference type="OrthoDB" id="770846at2759"/>
<dbReference type="GO" id="GO:0140662">
    <property type="term" value="F:ATP-dependent protein folding chaperone"/>
    <property type="evidence" value="ECO:0007669"/>
    <property type="project" value="InterPro"/>
</dbReference>
<dbReference type="PANTHER" id="PTHR19375">
    <property type="entry name" value="HEAT SHOCK PROTEIN 70KDA"/>
    <property type="match status" value="1"/>
</dbReference>
<keyword evidence="4 5" id="KW-0067">ATP-binding</keyword>
<proteinExistence type="inferred from homology"/>
<evidence type="ECO:0000256" key="2">
    <source>
        <dbReference type="ARBA" id="ARBA00007381"/>
    </source>
</evidence>
<reference evidence="6" key="1">
    <citation type="journal article" date="2017" name="Gigascience">
        <title>The genome draft of coconut (Cocos nucifera).</title>
        <authorList>
            <person name="Xiao Y."/>
            <person name="Xu P."/>
            <person name="Fan H."/>
            <person name="Baudouin L."/>
            <person name="Xia W."/>
            <person name="Bocs S."/>
            <person name="Xu J."/>
            <person name="Li Q."/>
            <person name="Guo A."/>
            <person name="Zhou L."/>
            <person name="Li J."/>
            <person name="Wu Y."/>
            <person name="Ma Z."/>
            <person name="Armero A."/>
            <person name="Issali A.E."/>
            <person name="Liu N."/>
            <person name="Peng M."/>
            <person name="Yang Y."/>
        </authorList>
    </citation>
    <scope>NUCLEOTIDE SEQUENCE</scope>
    <source>
        <tissue evidence="6">Spear leaf of Hainan Tall coconut</tissue>
    </source>
</reference>
<dbReference type="InterPro" id="IPR013126">
    <property type="entry name" value="Hsp_70_fam"/>
</dbReference>
<dbReference type="InterPro" id="IPR043129">
    <property type="entry name" value="ATPase_NBD"/>
</dbReference>
<dbReference type="GO" id="GO:0005788">
    <property type="term" value="C:endoplasmic reticulum lumen"/>
    <property type="evidence" value="ECO:0007669"/>
    <property type="project" value="UniProtKB-SubCell"/>
</dbReference>
<dbReference type="InterPro" id="IPR018181">
    <property type="entry name" value="Heat_shock_70_CS"/>
</dbReference>
<dbReference type="EMBL" id="CM017880">
    <property type="protein sequence ID" value="KAG1361263.1"/>
    <property type="molecule type" value="Genomic_DNA"/>
</dbReference>
<dbReference type="Proteomes" id="UP000797356">
    <property type="component" value="Chromosome 9"/>
</dbReference>
<comment type="subcellular location">
    <subcellularLocation>
        <location evidence="1">Endoplasmic reticulum lumen</location>
    </subcellularLocation>
</comment>